<dbReference type="InParanoid" id="Q5CY98"/>
<name>Q5CY98_CRYPI</name>
<dbReference type="OMA" id="CVIAFID"/>
<dbReference type="PANTHER" id="PTHR21148">
    <property type="entry name" value="THIOREDOXIN DOMAIN-CONTAINING PROTEIN 9"/>
    <property type="match status" value="1"/>
</dbReference>
<dbReference type="RefSeq" id="XP_628482.1">
    <property type="nucleotide sequence ID" value="XM_628480.1"/>
</dbReference>
<dbReference type="SMR" id="Q5CY98"/>
<dbReference type="OrthoDB" id="10257948at2759"/>
<keyword evidence="4" id="KW-1185">Reference proteome</keyword>
<sequence length="217" mass="25720">INFLKALLLERLSLHLINSASKHFIDEILHGVEKKIMDSNSINVIKKVLEESENIIDEEIRAFDNIQNDENELNRLREKRIEELRQEFKQKNKFIQFGHGKYDFISDEKEFFDVIKKSENVVCHFFRPSTLRCEIFDRHLEIISKKHLEAKFIKINAEKSHFVCSNLNINILPTIALIKNSKLIHKIIGFEELSSRDNFTTTQLEELLVRRNMIQEQ</sequence>
<dbReference type="FunCoup" id="Q5CY98">
    <property type="interactions" value="268"/>
</dbReference>
<dbReference type="AlphaFoldDB" id="Q5CY98"/>
<organism evidence="3 4">
    <name type="scientific">Cryptosporidium parvum (strain Iowa II)</name>
    <dbReference type="NCBI Taxonomy" id="353152"/>
    <lineage>
        <taxon>Eukaryota</taxon>
        <taxon>Sar</taxon>
        <taxon>Alveolata</taxon>
        <taxon>Apicomplexa</taxon>
        <taxon>Conoidasida</taxon>
        <taxon>Coccidia</taxon>
        <taxon>Eucoccidiorida</taxon>
        <taxon>Eimeriorina</taxon>
        <taxon>Cryptosporidiidae</taxon>
        <taxon>Cryptosporidium</taxon>
    </lineage>
</organism>
<dbReference type="Proteomes" id="UP000006726">
    <property type="component" value="Chromosome 7"/>
</dbReference>
<evidence type="ECO:0000259" key="2">
    <source>
        <dbReference type="Pfam" id="PF00085"/>
    </source>
</evidence>
<feature type="coiled-coil region" evidence="1">
    <location>
        <begin position="49"/>
        <end position="86"/>
    </location>
</feature>
<dbReference type="Pfam" id="PF00085">
    <property type="entry name" value="Thioredoxin"/>
    <property type="match status" value="1"/>
</dbReference>
<evidence type="ECO:0000313" key="3">
    <source>
        <dbReference type="EMBL" id="EAK90629.1"/>
    </source>
</evidence>
<dbReference type="GeneID" id="3371977"/>
<feature type="non-terminal residue" evidence="3">
    <location>
        <position position="1"/>
    </location>
</feature>
<dbReference type="InterPro" id="IPR036249">
    <property type="entry name" value="Thioredoxin-like_sf"/>
</dbReference>
<dbReference type="Gene3D" id="3.40.30.10">
    <property type="entry name" value="Glutaredoxin"/>
    <property type="match status" value="1"/>
</dbReference>
<gene>
    <name evidence="3" type="ORF">cgd7_3170</name>
</gene>
<feature type="domain" description="Thioredoxin" evidence="2">
    <location>
        <begin position="107"/>
        <end position="192"/>
    </location>
</feature>
<dbReference type="STRING" id="353152.Q5CY98"/>
<evidence type="ECO:0000313" key="4">
    <source>
        <dbReference type="Proteomes" id="UP000006726"/>
    </source>
</evidence>
<accession>Q5CY98</accession>
<dbReference type="EMBL" id="AAEE01000001">
    <property type="protein sequence ID" value="EAK90629.1"/>
    <property type="molecule type" value="Genomic_DNA"/>
</dbReference>
<comment type="caution">
    <text evidence="3">The sequence shown here is derived from an EMBL/GenBank/DDBJ whole genome shotgun (WGS) entry which is preliminary data.</text>
</comment>
<dbReference type="InterPro" id="IPR013766">
    <property type="entry name" value="Thioredoxin_domain"/>
</dbReference>
<evidence type="ECO:0000256" key="1">
    <source>
        <dbReference type="SAM" id="Coils"/>
    </source>
</evidence>
<keyword evidence="1" id="KW-0175">Coiled coil</keyword>
<dbReference type="CDD" id="cd02989">
    <property type="entry name" value="Phd_like_TxnDC9"/>
    <property type="match status" value="1"/>
</dbReference>
<reference evidence="3 4" key="1">
    <citation type="journal article" date="2004" name="Science">
        <title>Complete genome sequence of the apicomplexan, Cryptosporidium parvum.</title>
        <authorList>
            <person name="Abrahamsen M.S."/>
            <person name="Templeton T.J."/>
            <person name="Enomoto S."/>
            <person name="Abrahante J.E."/>
            <person name="Zhu G."/>
            <person name="Lancto C.A."/>
            <person name="Deng M."/>
            <person name="Liu C."/>
            <person name="Widmer G."/>
            <person name="Tzipori S."/>
            <person name="Buck G.A."/>
            <person name="Xu P."/>
            <person name="Bankier A.T."/>
            <person name="Dear P.H."/>
            <person name="Konfortov B.A."/>
            <person name="Spriggs H.F."/>
            <person name="Iyer L."/>
            <person name="Anantharaman V."/>
            <person name="Aravind L."/>
            <person name="Kapur V."/>
        </authorList>
    </citation>
    <scope>NUCLEOTIDE SEQUENCE [LARGE SCALE GENOMIC DNA]</scope>
    <source>
        <strain evidence="4">Iowa II</strain>
    </source>
</reference>
<protein>
    <submittedName>
        <fullName evidence="3">Thioredoxin fold protein related to phosducin</fullName>
    </submittedName>
</protein>
<dbReference type="SUPFAM" id="SSF52833">
    <property type="entry name" value="Thioredoxin-like"/>
    <property type="match status" value="1"/>
</dbReference>
<proteinExistence type="predicted"/>
<dbReference type="KEGG" id="cpv:cgd7_3170"/>